<evidence type="ECO:0000313" key="3">
    <source>
        <dbReference type="Proteomes" id="UP000078459"/>
    </source>
</evidence>
<dbReference type="Pfam" id="PF17753">
    <property type="entry name" value="Ig_mannosidase"/>
    <property type="match status" value="1"/>
</dbReference>
<proteinExistence type="predicted"/>
<organism evidence="2 3">
    <name type="scientific">Pedobacter psychrophilus</name>
    <dbReference type="NCBI Taxonomy" id="1826909"/>
    <lineage>
        <taxon>Bacteria</taxon>
        <taxon>Pseudomonadati</taxon>
        <taxon>Bacteroidota</taxon>
        <taxon>Sphingobacteriia</taxon>
        <taxon>Sphingobacteriales</taxon>
        <taxon>Sphingobacteriaceae</taxon>
        <taxon>Pedobacter</taxon>
    </lineage>
</organism>
<name>A0A179DES3_9SPHI</name>
<reference evidence="2 3" key="1">
    <citation type="submission" date="2016-04" db="EMBL/GenBank/DDBJ databases">
        <authorList>
            <person name="Evans L.H."/>
            <person name="Alamgir A."/>
            <person name="Owens N."/>
            <person name="Weber N.D."/>
            <person name="Virtaneva K."/>
            <person name="Barbian K."/>
            <person name="Babar A."/>
            <person name="Rosenke K."/>
        </authorList>
    </citation>
    <scope>NUCLEOTIDE SEQUENCE [LARGE SCALE GENOMIC DNA]</scope>
    <source>
        <strain evidence="2 3">CCM 8644</strain>
    </source>
</reference>
<dbReference type="Proteomes" id="UP000078459">
    <property type="component" value="Unassembled WGS sequence"/>
</dbReference>
<dbReference type="InterPro" id="IPR041625">
    <property type="entry name" value="Beta-mannosidase_Ig"/>
</dbReference>
<reference evidence="2 3" key="2">
    <citation type="submission" date="2016-06" db="EMBL/GenBank/DDBJ databases">
        <title>Pedobacter psychrophilus sp. nov., isolated from Antarctic fragmentary rock.</title>
        <authorList>
            <person name="Svec P."/>
        </authorList>
    </citation>
    <scope>NUCLEOTIDE SEQUENCE [LARGE SCALE GENOMIC DNA]</scope>
    <source>
        <strain evidence="2 3">CCM 8644</strain>
    </source>
</reference>
<dbReference type="Gene3D" id="2.60.40.10">
    <property type="entry name" value="Immunoglobulins"/>
    <property type="match status" value="1"/>
</dbReference>
<evidence type="ECO:0000259" key="1">
    <source>
        <dbReference type="Pfam" id="PF17753"/>
    </source>
</evidence>
<dbReference type="InterPro" id="IPR036156">
    <property type="entry name" value="Beta-gal/glucu_dom_sf"/>
</dbReference>
<dbReference type="EMBL" id="LWHJ01000029">
    <property type="protein sequence ID" value="OAQ38963.1"/>
    <property type="molecule type" value="Genomic_DNA"/>
</dbReference>
<evidence type="ECO:0000313" key="2">
    <source>
        <dbReference type="EMBL" id="OAQ38963.1"/>
    </source>
</evidence>
<dbReference type="AlphaFoldDB" id="A0A179DES3"/>
<accession>A0A179DES3</accession>
<gene>
    <name evidence="2" type="ORF">A5893_13070</name>
</gene>
<sequence length="59" mass="6896">MILSLKHSDGFFSDNYFDLIPVSKTVKLTVKNGQQVIAVDVMSYLVFDSYKKKNYKKRF</sequence>
<keyword evidence="3" id="KW-1185">Reference proteome</keyword>
<comment type="caution">
    <text evidence="2">The sequence shown here is derived from an EMBL/GenBank/DDBJ whole genome shotgun (WGS) entry which is preliminary data.</text>
</comment>
<feature type="domain" description="Beta-mannosidase Ig-fold" evidence="1">
    <location>
        <begin position="3"/>
        <end position="33"/>
    </location>
</feature>
<dbReference type="SUPFAM" id="SSF49303">
    <property type="entry name" value="beta-Galactosidase/glucuronidase domain"/>
    <property type="match status" value="1"/>
</dbReference>
<protein>
    <recommendedName>
        <fullName evidence="1">Beta-mannosidase Ig-fold domain-containing protein</fullName>
    </recommendedName>
</protein>
<dbReference type="InterPro" id="IPR013783">
    <property type="entry name" value="Ig-like_fold"/>
</dbReference>